<reference evidence="1" key="1">
    <citation type="journal article" date="2014" name="Int. J. Syst. Evol. Microbiol.">
        <title>Complete genome sequence of Corynebacterium casei LMG S-19264T (=DSM 44701T), isolated from a smear-ripened cheese.</title>
        <authorList>
            <consortium name="US DOE Joint Genome Institute (JGI-PGF)"/>
            <person name="Walter F."/>
            <person name="Albersmeier A."/>
            <person name="Kalinowski J."/>
            <person name="Ruckert C."/>
        </authorList>
    </citation>
    <scope>NUCLEOTIDE SEQUENCE</scope>
    <source>
        <strain evidence="1">JCM 10088</strain>
    </source>
</reference>
<organism evidence="1 2">
    <name type="scientific">Thermocladium modestius</name>
    <dbReference type="NCBI Taxonomy" id="62609"/>
    <lineage>
        <taxon>Archaea</taxon>
        <taxon>Thermoproteota</taxon>
        <taxon>Thermoprotei</taxon>
        <taxon>Thermoproteales</taxon>
        <taxon>Thermoproteaceae</taxon>
        <taxon>Thermocladium</taxon>
    </lineage>
</organism>
<dbReference type="EMBL" id="BMNL01000002">
    <property type="protein sequence ID" value="GGP20922.1"/>
    <property type="molecule type" value="Genomic_DNA"/>
</dbReference>
<comment type="caution">
    <text evidence="1">The sequence shown here is derived from an EMBL/GenBank/DDBJ whole genome shotgun (WGS) entry which is preliminary data.</text>
</comment>
<dbReference type="Pfam" id="PF05559">
    <property type="entry name" value="DUF763"/>
    <property type="match status" value="1"/>
</dbReference>
<dbReference type="Proteomes" id="UP000610960">
    <property type="component" value="Unassembled WGS sequence"/>
</dbReference>
<accession>A0A830GX01</accession>
<keyword evidence="2" id="KW-1185">Reference proteome</keyword>
<dbReference type="PANTHER" id="PTHR38597:SF1">
    <property type="entry name" value="BLL3834 PROTEIN"/>
    <property type="match status" value="1"/>
</dbReference>
<dbReference type="AlphaFoldDB" id="A0A830GX01"/>
<gene>
    <name evidence="1" type="ORF">GCM10007981_10950</name>
</gene>
<reference evidence="1" key="2">
    <citation type="submission" date="2020-09" db="EMBL/GenBank/DDBJ databases">
        <authorList>
            <person name="Sun Q."/>
            <person name="Ohkuma M."/>
        </authorList>
    </citation>
    <scope>NUCLEOTIDE SEQUENCE</scope>
    <source>
        <strain evidence="1">JCM 10088</strain>
    </source>
</reference>
<evidence type="ECO:0000313" key="1">
    <source>
        <dbReference type="EMBL" id="GGP20922.1"/>
    </source>
</evidence>
<evidence type="ECO:0008006" key="3">
    <source>
        <dbReference type="Google" id="ProtNLM"/>
    </source>
</evidence>
<dbReference type="InterPro" id="IPR008482">
    <property type="entry name" value="DUF763"/>
</dbReference>
<name>A0A830GX01_9CREN</name>
<protein>
    <recommendedName>
        <fullName evidence="3">DUF763 domain-containing protein</fullName>
    </recommendedName>
</protein>
<evidence type="ECO:0000313" key="2">
    <source>
        <dbReference type="Proteomes" id="UP000610960"/>
    </source>
</evidence>
<sequence>MARAVIDAMLIEWGEEELLERLGNPFWFQGFSNIIGMDWDSSGSTTVVIHILKQVLEPGDGLAVLGGKGEWATAVPTELRGLGGEFDVDADALERASRLAAKVDSTLLLDGHQIYIHSMLVTRRGRWAIIQQGMNVATGFARRYHWVEPGSFVNEPHSAVAGVRGRAANVIEAGQEGTRKLLIDLLNEDPRKLVREYRVARSMLGGGIDAWLYGRSFGAVSRDLVYYQPVRNRGLRSLEALAARRPESLEEALLMGMGPAVSRALFLVADLIYGKPPSPNDPVTHPYDPFKYAYAIGGKDGVPYPIDRRTADEVIATLRSIVENAKLEEKYRRRALGSLARLSGSS</sequence>
<proteinExistence type="predicted"/>
<dbReference type="PANTHER" id="PTHR38597">
    <property type="entry name" value="BLL3834 PROTEIN"/>
    <property type="match status" value="1"/>
</dbReference>